<feature type="transmembrane region" description="Helical" evidence="7">
    <location>
        <begin position="109"/>
        <end position="126"/>
    </location>
</feature>
<dbReference type="NCBIfam" id="TIGR00765">
    <property type="entry name" value="yihY_not_rbn"/>
    <property type="match status" value="1"/>
</dbReference>
<evidence type="ECO:0000256" key="3">
    <source>
        <dbReference type="ARBA" id="ARBA00022692"/>
    </source>
</evidence>
<keyword evidence="2" id="KW-1003">Cell membrane</keyword>
<feature type="transmembrane region" description="Helical" evidence="7">
    <location>
        <begin position="44"/>
        <end position="67"/>
    </location>
</feature>
<feature type="region of interest" description="Disordered" evidence="6">
    <location>
        <begin position="299"/>
        <end position="329"/>
    </location>
</feature>
<keyword evidence="10" id="KW-1185">Reference proteome</keyword>
<protein>
    <submittedName>
        <fullName evidence="9">YihY/virulence factor BrkB family protein</fullName>
    </submittedName>
</protein>
<evidence type="ECO:0000256" key="1">
    <source>
        <dbReference type="ARBA" id="ARBA00004651"/>
    </source>
</evidence>
<dbReference type="Pfam" id="PF03631">
    <property type="entry name" value="Virul_fac_BrkB"/>
    <property type="match status" value="1"/>
</dbReference>
<evidence type="ECO:0000313" key="8">
    <source>
        <dbReference type="EMBL" id="MBY4892869.1"/>
    </source>
</evidence>
<evidence type="ECO:0000256" key="5">
    <source>
        <dbReference type="ARBA" id="ARBA00023136"/>
    </source>
</evidence>
<dbReference type="GO" id="GO:0005886">
    <property type="term" value="C:plasma membrane"/>
    <property type="evidence" value="ECO:0007669"/>
    <property type="project" value="UniProtKB-SubCell"/>
</dbReference>
<name>A0A975TY49_9RHOB</name>
<accession>A0A975TY49</accession>
<keyword evidence="3 7" id="KW-0812">Transmembrane</keyword>
<reference evidence="9 10" key="1">
    <citation type="submission" date="2021-07" db="EMBL/GenBank/DDBJ databases">
        <title>Karlodiniumbacter phycospheric gen. nov., sp. nov., a phycosphere bacterium isolated from karlodinium veneficum.</title>
        <authorList>
            <person name="Peng Y."/>
            <person name="Jiang L."/>
            <person name="Lee J."/>
        </authorList>
    </citation>
    <scope>NUCLEOTIDE SEQUENCE</scope>
    <source>
        <strain evidence="9 10">N5</strain>
    </source>
</reference>
<dbReference type="PANTHER" id="PTHR30213:SF0">
    <property type="entry name" value="UPF0761 MEMBRANE PROTEIN YIHY"/>
    <property type="match status" value="1"/>
</dbReference>
<dbReference type="InterPro" id="IPR017039">
    <property type="entry name" value="Virul_fac_BrkB"/>
</dbReference>
<dbReference type="Proteomes" id="UP000693972">
    <property type="component" value="Unassembled WGS sequence"/>
</dbReference>
<dbReference type="EMBL" id="CP078073">
    <property type="protein sequence ID" value="QXL89593.1"/>
    <property type="molecule type" value="Genomic_DNA"/>
</dbReference>
<feature type="transmembrane region" description="Helical" evidence="7">
    <location>
        <begin position="230"/>
        <end position="252"/>
    </location>
</feature>
<keyword evidence="4 7" id="KW-1133">Transmembrane helix</keyword>
<feature type="transmembrane region" description="Helical" evidence="7">
    <location>
        <begin position="158"/>
        <end position="186"/>
    </location>
</feature>
<keyword evidence="5 7" id="KW-0472">Membrane</keyword>
<evidence type="ECO:0000256" key="4">
    <source>
        <dbReference type="ARBA" id="ARBA00022989"/>
    </source>
</evidence>
<dbReference type="AlphaFoldDB" id="A0A975TY49"/>
<evidence type="ECO:0000256" key="7">
    <source>
        <dbReference type="SAM" id="Phobius"/>
    </source>
</evidence>
<dbReference type="PIRSF" id="PIRSF035875">
    <property type="entry name" value="RNase_BN"/>
    <property type="match status" value="1"/>
</dbReference>
<dbReference type="PANTHER" id="PTHR30213">
    <property type="entry name" value="INNER MEMBRANE PROTEIN YHJD"/>
    <property type="match status" value="1"/>
</dbReference>
<evidence type="ECO:0000256" key="2">
    <source>
        <dbReference type="ARBA" id="ARBA00022475"/>
    </source>
</evidence>
<feature type="transmembrane region" description="Helical" evidence="7">
    <location>
        <begin position="264"/>
        <end position="288"/>
    </location>
</feature>
<evidence type="ECO:0000313" key="9">
    <source>
        <dbReference type="EMBL" id="QXL89593.1"/>
    </source>
</evidence>
<sequence>MSATSDRDTATHYGATARRPTDITLKGYWQITKRIAGRFKEDRLGLVAAGVAFYALLALFPGLTALVELRGLFISPAELAETSESLAIALPDAAQEIVMGQLTELSNNASSGLSLAAIFGIGLAIFSASKGVSNLMVGLNIAYAETEERGFIRLQLTIFALTAFAVIASLTAITLLAVLPAAFALLPLPSRLEDIVSIVRWPVLFALVAAAFTVFYRFGASRRPAKWRWVAPGGVSAVVIWIAASLVFSIYVQTFATYSETFGALAGAVILLLWLWISSLAVLFGAVIDAELEAQVAPDSTTGAPRDMGDRGATKADICQAGPDNGGAA</sequence>
<gene>
    <name evidence="8" type="ORF">KUL25_08850</name>
    <name evidence="9" type="ORF">KUL25_08855</name>
</gene>
<evidence type="ECO:0000313" key="10">
    <source>
        <dbReference type="Proteomes" id="UP000693972"/>
    </source>
</evidence>
<evidence type="ECO:0000256" key="6">
    <source>
        <dbReference type="SAM" id="MobiDB-lite"/>
    </source>
</evidence>
<organism evidence="9">
    <name type="scientific">Gymnodinialimonas phycosphaerae</name>
    <dbReference type="NCBI Taxonomy" id="2841589"/>
    <lineage>
        <taxon>Bacteria</taxon>
        <taxon>Pseudomonadati</taxon>
        <taxon>Pseudomonadota</taxon>
        <taxon>Alphaproteobacteria</taxon>
        <taxon>Rhodobacterales</taxon>
        <taxon>Paracoccaceae</taxon>
        <taxon>Gymnodinialimonas</taxon>
    </lineage>
</organism>
<dbReference type="EMBL" id="JAIMBW010000001">
    <property type="protein sequence ID" value="MBY4892869.1"/>
    <property type="molecule type" value="Genomic_DNA"/>
</dbReference>
<feature type="transmembrane region" description="Helical" evidence="7">
    <location>
        <begin position="198"/>
        <end position="218"/>
    </location>
</feature>
<comment type="subcellular location">
    <subcellularLocation>
        <location evidence="1">Cell membrane</location>
        <topology evidence="1">Multi-pass membrane protein</topology>
    </subcellularLocation>
</comment>
<dbReference type="RefSeq" id="WP_257892620.1">
    <property type="nucleotide sequence ID" value="NZ_JAIMBW010000001.1"/>
</dbReference>
<proteinExistence type="predicted"/>